<proteinExistence type="predicted"/>
<evidence type="ECO:0000256" key="1">
    <source>
        <dbReference type="ARBA" id="ARBA00022553"/>
    </source>
</evidence>
<dbReference type="InterPro" id="IPR050595">
    <property type="entry name" value="Bact_response_regulator"/>
</dbReference>
<dbReference type="PANTHER" id="PTHR44591:SF3">
    <property type="entry name" value="RESPONSE REGULATORY DOMAIN-CONTAINING PROTEIN"/>
    <property type="match status" value="1"/>
</dbReference>
<dbReference type="Pfam" id="PF00072">
    <property type="entry name" value="Response_reg"/>
    <property type="match status" value="1"/>
</dbReference>
<dbReference type="InterPro" id="IPR001789">
    <property type="entry name" value="Sig_transdc_resp-reg_receiver"/>
</dbReference>
<protein>
    <submittedName>
        <fullName evidence="4">Response regulator</fullName>
    </submittedName>
</protein>
<feature type="domain" description="Response regulatory" evidence="3">
    <location>
        <begin position="3"/>
        <end position="125"/>
    </location>
</feature>
<dbReference type="EMBL" id="JAQNDL010000003">
    <property type="protein sequence ID" value="MDC0720855.1"/>
    <property type="molecule type" value="Genomic_DNA"/>
</dbReference>
<accession>A0ABT5E560</accession>
<dbReference type="SMART" id="SM00448">
    <property type="entry name" value="REC"/>
    <property type="match status" value="1"/>
</dbReference>
<dbReference type="Proteomes" id="UP001221686">
    <property type="component" value="Unassembled WGS sequence"/>
</dbReference>
<dbReference type="SUPFAM" id="SSF52172">
    <property type="entry name" value="CheY-like"/>
    <property type="match status" value="1"/>
</dbReference>
<sequence>MRRILVVEDDPDVRELLGRLLQFQGFKVATAANGIEALAQLRADLMPGGAGAPLVILLDLRMPLMSGWEFRAAQLSEPTMAPIPVIIMSGSVDRDADLVAGMGADAVLRKPVLLERLMAEFRRYR</sequence>
<dbReference type="Gene3D" id="3.40.50.2300">
    <property type="match status" value="1"/>
</dbReference>
<keyword evidence="5" id="KW-1185">Reference proteome</keyword>
<comment type="caution">
    <text evidence="4">The sequence shown here is derived from an EMBL/GenBank/DDBJ whole genome shotgun (WGS) entry which is preliminary data.</text>
</comment>
<feature type="modified residue" description="4-aspartylphosphate" evidence="2">
    <location>
        <position position="59"/>
    </location>
</feature>
<evidence type="ECO:0000256" key="2">
    <source>
        <dbReference type="PROSITE-ProRule" id="PRU00169"/>
    </source>
</evidence>
<evidence type="ECO:0000259" key="3">
    <source>
        <dbReference type="PROSITE" id="PS50110"/>
    </source>
</evidence>
<dbReference type="PANTHER" id="PTHR44591">
    <property type="entry name" value="STRESS RESPONSE REGULATOR PROTEIN 1"/>
    <property type="match status" value="1"/>
</dbReference>
<gene>
    <name evidence="4" type="ORF">POL25_28380</name>
</gene>
<name>A0ABT5E560_9BACT</name>
<dbReference type="InterPro" id="IPR011006">
    <property type="entry name" value="CheY-like_superfamily"/>
</dbReference>
<reference evidence="4 5" key="1">
    <citation type="submission" date="2022-11" db="EMBL/GenBank/DDBJ databases">
        <title>Minimal conservation of predation-associated metabolite biosynthetic gene clusters underscores biosynthetic potential of Myxococcota including descriptions for ten novel species: Archangium lansinium sp. nov., Myxococcus landrumus sp. nov., Nannocystis bai.</title>
        <authorList>
            <person name="Ahearne A."/>
            <person name="Stevens C."/>
            <person name="Dowd S."/>
        </authorList>
    </citation>
    <scope>NUCLEOTIDE SEQUENCE [LARGE SCALE GENOMIC DNA]</scope>
    <source>
        <strain evidence="4 5">BB15-2</strain>
    </source>
</reference>
<dbReference type="RefSeq" id="WP_272089364.1">
    <property type="nucleotide sequence ID" value="NZ_JAQNDL010000003.1"/>
</dbReference>
<keyword evidence="1 2" id="KW-0597">Phosphoprotein</keyword>
<organism evidence="4 5">
    <name type="scientific">Nannocystis bainbridge</name>
    <dbReference type="NCBI Taxonomy" id="2995303"/>
    <lineage>
        <taxon>Bacteria</taxon>
        <taxon>Pseudomonadati</taxon>
        <taxon>Myxococcota</taxon>
        <taxon>Polyangia</taxon>
        <taxon>Nannocystales</taxon>
        <taxon>Nannocystaceae</taxon>
        <taxon>Nannocystis</taxon>
    </lineage>
</organism>
<evidence type="ECO:0000313" key="5">
    <source>
        <dbReference type="Proteomes" id="UP001221686"/>
    </source>
</evidence>
<dbReference type="PROSITE" id="PS50110">
    <property type="entry name" value="RESPONSE_REGULATORY"/>
    <property type="match status" value="1"/>
</dbReference>
<evidence type="ECO:0000313" key="4">
    <source>
        <dbReference type="EMBL" id="MDC0720855.1"/>
    </source>
</evidence>